<name>A0A9P5XSV6_9AGAR</name>
<evidence type="ECO:0000313" key="3">
    <source>
        <dbReference type="Proteomes" id="UP000807353"/>
    </source>
</evidence>
<keyword evidence="1" id="KW-0732">Signal</keyword>
<feature type="signal peptide" evidence="1">
    <location>
        <begin position="1"/>
        <end position="23"/>
    </location>
</feature>
<proteinExistence type="predicted"/>
<organism evidence="2 3">
    <name type="scientific">Collybia nuda</name>
    <dbReference type="NCBI Taxonomy" id="64659"/>
    <lineage>
        <taxon>Eukaryota</taxon>
        <taxon>Fungi</taxon>
        <taxon>Dikarya</taxon>
        <taxon>Basidiomycota</taxon>
        <taxon>Agaricomycotina</taxon>
        <taxon>Agaricomycetes</taxon>
        <taxon>Agaricomycetidae</taxon>
        <taxon>Agaricales</taxon>
        <taxon>Tricholomatineae</taxon>
        <taxon>Clitocybaceae</taxon>
        <taxon>Collybia</taxon>
    </lineage>
</organism>
<reference evidence="2" key="1">
    <citation type="submission" date="2020-11" db="EMBL/GenBank/DDBJ databases">
        <authorList>
            <consortium name="DOE Joint Genome Institute"/>
            <person name="Ahrendt S."/>
            <person name="Riley R."/>
            <person name="Andreopoulos W."/>
            <person name="Labutti K."/>
            <person name="Pangilinan J."/>
            <person name="Ruiz-Duenas F.J."/>
            <person name="Barrasa J.M."/>
            <person name="Sanchez-Garcia M."/>
            <person name="Camarero S."/>
            <person name="Miyauchi S."/>
            <person name="Serrano A."/>
            <person name="Linde D."/>
            <person name="Babiker R."/>
            <person name="Drula E."/>
            <person name="Ayuso-Fernandez I."/>
            <person name="Pacheco R."/>
            <person name="Padilla G."/>
            <person name="Ferreira P."/>
            <person name="Barriuso J."/>
            <person name="Kellner H."/>
            <person name="Castanera R."/>
            <person name="Alfaro M."/>
            <person name="Ramirez L."/>
            <person name="Pisabarro A.G."/>
            <person name="Kuo A."/>
            <person name="Tritt A."/>
            <person name="Lipzen A."/>
            <person name="He G."/>
            <person name="Yan M."/>
            <person name="Ng V."/>
            <person name="Cullen D."/>
            <person name="Martin F."/>
            <person name="Rosso M.-N."/>
            <person name="Henrissat B."/>
            <person name="Hibbett D."/>
            <person name="Martinez A.T."/>
            <person name="Grigoriev I.V."/>
        </authorList>
    </citation>
    <scope>NUCLEOTIDE SEQUENCE</scope>
    <source>
        <strain evidence="2">CBS 247.69</strain>
    </source>
</reference>
<evidence type="ECO:0000313" key="2">
    <source>
        <dbReference type="EMBL" id="KAF9455156.1"/>
    </source>
</evidence>
<dbReference type="EMBL" id="MU151018">
    <property type="protein sequence ID" value="KAF9455156.1"/>
    <property type="molecule type" value="Genomic_DNA"/>
</dbReference>
<sequence length="63" mass="6998">MGFALLSPITFLTLLSSSPTITATGLELCQTDADIFKSFTKDSEKLQRVIKLFNKCRAKDDID</sequence>
<dbReference type="OrthoDB" id="3065650at2759"/>
<gene>
    <name evidence="2" type="ORF">BDZ94DRAFT_1316620</name>
</gene>
<dbReference type="AlphaFoldDB" id="A0A9P5XSV6"/>
<keyword evidence="3" id="KW-1185">Reference proteome</keyword>
<dbReference type="Proteomes" id="UP000807353">
    <property type="component" value="Unassembled WGS sequence"/>
</dbReference>
<comment type="caution">
    <text evidence="2">The sequence shown here is derived from an EMBL/GenBank/DDBJ whole genome shotgun (WGS) entry which is preliminary data.</text>
</comment>
<accession>A0A9P5XSV6</accession>
<protein>
    <submittedName>
        <fullName evidence="2">Uncharacterized protein</fullName>
    </submittedName>
</protein>
<evidence type="ECO:0000256" key="1">
    <source>
        <dbReference type="SAM" id="SignalP"/>
    </source>
</evidence>
<feature type="chain" id="PRO_5040390054" evidence="1">
    <location>
        <begin position="24"/>
        <end position="63"/>
    </location>
</feature>